<evidence type="ECO:0000256" key="1">
    <source>
        <dbReference type="SAM" id="MobiDB-lite"/>
    </source>
</evidence>
<comment type="caution">
    <text evidence="2">The sequence shown here is derived from an EMBL/GenBank/DDBJ whole genome shotgun (WGS) entry which is preliminary data.</text>
</comment>
<accession>A0A0F9NCR9</accession>
<dbReference type="AlphaFoldDB" id="A0A0F9NCR9"/>
<protein>
    <submittedName>
        <fullName evidence="2">Uncharacterized protein</fullName>
    </submittedName>
</protein>
<reference evidence="2" key="1">
    <citation type="journal article" date="2015" name="Nature">
        <title>Complex archaea that bridge the gap between prokaryotes and eukaryotes.</title>
        <authorList>
            <person name="Spang A."/>
            <person name="Saw J.H."/>
            <person name="Jorgensen S.L."/>
            <person name="Zaremba-Niedzwiedzka K."/>
            <person name="Martijn J."/>
            <person name="Lind A.E."/>
            <person name="van Eijk R."/>
            <person name="Schleper C."/>
            <person name="Guy L."/>
            <person name="Ettema T.J."/>
        </authorList>
    </citation>
    <scope>NUCLEOTIDE SEQUENCE</scope>
</reference>
<name>A0A0F9NCR9_9ZZZZ</name>
<evidence type="ECO:0000313" key="2">
    <source>
        <dbReference type="EMBL" id="KKN17270.1"/>
    </source>
</evidence>
<sequence>METSDDPSVLFAGLFSSGGLLPKLFDGGGGDIGVPAVRAEPPKKTATVVDRGTEEARRNRQRRRAAAGGDLEPPTLGVPGLFGASQGF</sequence>
<organism evidence="2">
    <name type="scientific">marine sediment metagenome</name>
    <dbReference type="NCBI Taxonomy" id="412755"/>
    <lineage>
        <taxon>unclassified sequences</taxon>
        <taxon>metagenomes</taxon>
        <taxon>ecological metagenomes</taxon>
    </lineage>
</organism>
<dbReference type="EMBL" id="LAZR01003539">
    <property type="protein sequence ID" value="KKN17270.1"/>
    <property type="molecule type" value="Genomic_DNA"/>
</dbReference>
<gene>
    <name evidence="2" type="ORF">LCGC14_0967490</name>
</gene>
<feature type="region of interest" description="Disordered" evidence="1">
    <location>
        <begin position="43"/>
        <end position="88"/>
    </location>
</feature>
<proteinExistence type="predicted"/>